<dbReference type="EMBL" id="LAZR01008628">
    <property type="protein sequence ID" value="KKM77533.1"/>
    <property type="molecule type" value="Genomic_DNA"/>
</dbReference>
<protein>
    <submittedName>
        <fullName evidence="1">Uncharacterized protein</fullName>
    </submittedName>
</protein>
<sequence>MTNDGQDVGVRDYGFKFPIGSTLRLVAGGELKARGWPDRRPKENLRWMVNGQRLDLCSGGIQRMYVVGV</sequence>
<comment type="caution">
    <text evidence="1">The sequence shown here is derived from an EMBL/GenBank/DDBJ whole genome shotgun (WGS) entry which is preliminary data.</text>
</comment>
<name>A0A0F9K6A7_9ZZZZ</name>
<dbReference type="AlphaFoldDB" id="A0A0F9K6A7"/>
<gene>
    <name evidence="1" type="ORF">LCGC14_1369080</name>
</gene>
<reference evidence="1" key="1">
    <citation type="journal article" date="2015" name="Nature">
        <title>Complex archaea that bridge the gap between prokaryotes and eukaryotes.</title>
        <authorList>
            <person name="Spang A."/>
            <person name="Saw J.H."/>
            <person name="Jorgensen S.L."/>
            <person name="Zaremba-Niedzwiedzka K."/>
            <person name="Martijn J."/>
            <person name="Lind A.E."/>
            <person name="van Eijk R."/>
            <person name="Schleper C."/>
            <person name="Guy L."/>
            <person name="Ettema T.J."/>
        </authorList>
    </citation>
    <scope>NUCLEOTIDE SEQUENCE</scope>
</reference>
<organism evidence="1">
    <name type="scientific">marine sediment metagenome</name>
    <dbReference type="NCBI Taxonomy" id="412755"/>
    <lineage>
        <taxon>unclassified sequences</taxon>
        <taxon>metagenomes</taxon>
        <taxon>ecological metagenomes</taxon>
    </lineage>
</organism>
<evidence type="ECO:0000313" key="1">
    <source>
        <dbReference type="EMBL" id="KKM77533.1"/>
    </source>
</evidence>
<proteinExistence type="predicted"/>
<accession>A0A0F9K6A7</accession>